<keyword evidence="2" id="KW-1003">Cell membrane</keyword>
<protein>
    <submittedName>
        <fullName evidence="7">Ribonuclease BN</fullName>
    </submittedName>
</protein>
<gene>
    <name evidence="7" type="ORF">C41B8_10770</name>
</gene>
<evidence type="ECO:0000313" key="7">
    <source>
        <dbReference type="EMBL" id="KEZ77338.1"/>
    </source>
</evidence>
<name>A0A084IKV4_SALHC</name>
<feature type="transmembrane region" description="Helical" evidence="6">
    <location>
        <begin position="197"/>
        <end position="217"/>
    </location>
</feature>
<dbReference type="eggNOG" id="COG1295">
    <property type="taxonomic scope" value="Bacteria"/>
</dbReference>
<evidence type="ECO:0000256" key="5">
    <source>
        <dbReference type="ARBA" id="ARBA00023136"/>
    </source>
</evidence>
<reference evidence="7 8" key="1">
    <citation type="submission" date="2013-03" db="EMBL/GenBank/DDBJ databases">
        <title>Salinisphaera hydrothermalis C41B8 Genome Sequencing.</title>
        <authorList>
            <person name="Li C."/>
            <person name="Lai Q."/>
            <person name="Shao Z."/>
        </authorList>
    </citation>
    <scope>NUCLEOTIDE SEQUENCE [LARGE SCALE GENOMIC DNA]</scope>
    <source>
        <strain evidence="7 8">C41B8</strain>
    </source>
</reference>
<dbReference type="Pfam" id="PF03631">
    <property type="entry name" value="Virul_fac_BrkB"/>
    <property type="match status" value="1"/>
</dbReference>
<keyword evidence="3 6" id="KW-0812">Transmembrane</keyword>
<dbReference type="GO" id="GO:0005886">
    <property type="term" value="C:plasma membrane"/>
    <property type="evidence" value="ECO:0007669"/>
    <property type="project" value="UniProtKB-SubCell"/>
</dbReference>
<accession>A0A084IKV4</accession>
<dbReference type="InterPro" id="IPR017039">
    <property type="entry name" value="Virul_fac_BrkB"/>
</dbReference>
<comment type="caution">
    <text evidence="7">The sequence shown here is derived from an EMBL/GenBank/DDBJ whole genome shotgun (WGS) entry which is preliminary data.</text>
</comment>
<feature type="transmembrane region" description="Helical" evidence="6">
    <location>
        <begin position="258"/>
        <end position="282"/>
    </location>
</feature>
<keyword evidence="5 6" id="KW-0472">Membrane</keyword>
<feature type="transmembrane region" description="Helical" evidence="6">
    <location>
        <begin position="112"/>
        <end position="137"/>
    </location>
</feature>
<dbReference type="Proteomes" id="UP000028302">
    <property type="component" value="Unassembled WGS sequence"/>
</dbReference>
<feature type="transmembrane region" description="Helical" evidence="6">
    <location>
        <begin position="229"/>
        <end position="252"/>
    </location>
</feature>
<evidence type="ECO:0000256" key="1">
    <source>
        <dbReference type="ARBA" id="ARBA00004651"/>
    </source>
</evidence>
<dbReference type="PIRSF" id="PIRSF035875">
    <property type="entry name" value="RNase_BN"/>
    <property type="match status" value="1"/>
</dbReference>
<evidence type="ECO:0000256" key="4">
    <source>
        <dbReference type="ARBA" id="ARBA00022989"/>
    </source>
</evidence>
<keyword evidence="4 6" id="KW-1133">Transmembrane helix</keyword>
<evidence type="ECO:0000256" key="6">
    <source>
        <dbReference type="SAM" id="Phobius"/>
    </source>
</evidence>
<dbReference type="PANTHER" id="PTHR30213:SF0">
    <property type="entry name" value="UPF0761 MEMBRANE PROTEIN YIHY"/>
    <property type="match status" value="1"/>
</dbReference>
<dbReference type="AlphaFoldDB" id="A0A084IKV4"/>
<keyword evidence="8" id="KW-1185">Reference proteome</keyword>
<sequence>MPSQGESRGTGSSRREWPSDIPAVGWAAILRGVARGVGRHQVSIDAAAISFLALFAIFSAVSAFVAFYGLLADPAFVVQQMKSLSGFVPADVVISMINQMHNVATRAAPTLWGAGVFSLVVAVWCAQQGVGALMVSLNAAYRQSIAVGGWRHLFRSLALALAVITGLVVVSMLAIGFPIAAQVYWGDLWLSECARAGGMILGGLMLFFGLAALYRFVPDRPSPRWRWVRVGAGLVVAFWAIASILFSVFLAYSDSYTAMYGSLSGVVLLLTLTYVTVMTVLVGAEFNAQLEAYCDVPPET</sequence>
<feature type="transmembrane region" description="Helical" evidence="6">
    <location>
        <begin position="46"/>
        <end position="71"/>
    </location>
</feature>
<feature type="transmembrane region" description="Helical" evidence="6">
    <location>
        <begin position="157"/>
        <end position="185"/>
    </location>
</feature>
<comment type="subcellular location">
    <subcellularLocation>
        <location evidence="1">Cell membrane</location>
        <topology evidence="1">Multi-pass membrane protein</topology>
    </subcellularLocation>
</comment>
<evidence type="ECO:0000256" key="3">
    <source>
        <dbReference type="ARBA" id="ARBA00022692"/>
    </source>
</evidence>
<organism evidence="7 8">
    <name type="scientific">Salinisphaera hydrothermalis (strain C41B8)</name>
    <dbReference type="NCBI Taxonomy" id="1304275"/>
    <lineage>
        <taxon>Bacteria</taxon>
        <taxon>Pseudomonadati</taxon>
        <taxon>Pseudomonadota</taxon>
        <taxon>Gammaproteobacteria</taxon>
        <taxon>Salinisphaerales</taxon>
        <taxon>Salinisphaeraceae</taxon>
        <taxon>Salinisphaera</taxon>
    </lineage>
</organism>
<dbReference type="STRING" id="1304275.C41B8_10770"/>
<proteinExistence type="predicted"/>
<dbReference type="EMBL" id="APNK01000014">
    <property type="protein sequence ID" value="KEZ77338.1"/>
    <property type="molecule type" value="Genomic_DNA"/>
</dbReference>
<dbReference type="PANTHER" id="PTHR30213">
    <property type="entry name" value="INNER MEMBRANE PROTEIN YHJD"/>
    <property type="match status" value="1"/>
</dbReference>
<evidence type="ECO:0000313" key="8">
    <source>
        <dbReference type="Proteomes" id="UP000028302"/>
    </source>
</evidence>
<dbReference type="RefSeq" id="WP_037337749.1">
    <property type="nucleotide sequence ID" value="NZ_APNK01000014.1"/>
</dbReference>
<evidence type="ECO:0000256" key="2">
    <source>
        <dbReference type="ARBA" id="ARBA00022475"/>
    </source>
</evidence>
<dbReference type="OrthoDB" id="9781030at2"/>